<dbReference type="EMBL" id="LFCV01000002">
    <property type="protein sequence ID" value="KMJ46986.1"/>
    <property type="molecule type" value="Genomic_DNA"/>
</dbReference>
<dbReference type="Proteomes" id="UP000036277">
    <property type="component" value="Unassembled WGS sequence"/>
</dbReference>
<dbReference type="AlphaFoldDB" id="A0A0J5FXR6"/>
<protein>
    <submittedName>
        <fullName evidence="1">Uncharacterized protein</fullName>
    </submittedName>
</protein>
<accession>A0A0J5FXR6</accession>
<sequence>MVRNNPISLFDPDGQAPNDASVQKIDSLKELARRVAAGSKRYESQDVVEYLGGIRELRGLASATAFEKTEEMLKGLKRKATPSGYSRTLSQTADVVREKIKGRLPTLVAYDEESFSGHGVSEGYIELIGVPAKGSKKSLSPVLERDVAGNEILFRTISQDHFNILQKTRKPSATTETSISPALAYSSKYQGVTVQFTLKPGTLAEIQVIGIAQNQGAEKIFPGMQKMSTLEGDWAKQHALFKKEGESTPQITTQLGKGAALDIFNANIIGYRKIDKQPSSST</sequence>
<organism evidence="1 2">
    <name type="scientific">Xenorhabdus khoisanae</name>
    <dbReference type="NCBI Taxonomy" id="880157"/>
    <lineage>
        <taxon>Bacteria</taxon>
        <taxon>Pseudomonadati</taxon>
        <taxon>Pseudomonadota</taxon>
        <taxon>Gammaproteobacteria</taxon>
        <taxon>Enterobacterales</taxon>
        <taxon>Morganellaceae</taxon>
        <taxon>Xenorhabdus</taxon>
    </lineage>
</organism>
<evidence type="ECO:0000313" key="2">
    <source>
        <dbReference type="Proteomes" id="UP000036277"/>
    </source>
</evidence>
<keyword evidence="2" id="KW-1185">Reference proteome</keyword>
<name>A0A0J5FXR6_9GAMM</name>
<evidence type="ECO:0000313" key="1">
    <source>
        <dbReference type="EMBL" id="KMJ46986.1"/>
    </source>
</evidence>
<dbReference type="PATRIC" id="fig|880157.4.peg.80"/>
<proteinExistence type="predicted"/>
<dbReference type="STRING" id="880157.AB204_00365"/>
<comment type="caution">
    <text evidence="1">The sequence shown here is derived from an EMBL/GenBank/DDBJ whole genome shotgun (WGS) entry which is preliminary data.</text>
</comment>
<reference evidence="1 2" key="1">
    <citation type="submission" date="2015-06" db="EMBL/GenBank/DDBJ databases">
        <title>Draft Whole-Genome Sequence of the Entomopathogenic Bacterium Xenorhabdus khoisanae.</title>
        <authorList>
            <person name="Naidoo S."/>
            <person name="Featherston J."/>
            <person name="Gray V.M."/>
        </authorList>
    </citation>
    <scope>NUCLEOTIDE SEQUENCE [LARGE SCALE GENOMIC DNA]</scope>
    <source>
        <strain evidence="1 2">MCB</strain>
    </source>
</reference>
<gene>
    <name evidence="1" type="ORF">AB204_00365</name>
</gene>